<evidence type="ECO:0000313" key="1">
    <source>
        <dbReference type="EMBL" id="MBD2500824.1"/>
    </source>
</evidence>
<sequence length="47" mass="5091">MAGLPQLIALPVKLLSLTTPRFIGLPDLTAISSILADKKAKEKLKLY</sequence>
<dbReference type="RefSeq" id="WP_190470425.1">
    <property type="nucleotide sequence ID" value="NZ_JACJSG010000010.1"/>
</dbReference>
<dbReference type="Proteomes" id="UP000661112">
    <property type="component" value="Unassembled WGS sequence"/>
</dbReference>
<protein>
    <submittedName>
        <fullName evidence="1">Uncharacterized protein</fullName>
    </submittedName>
</protein>
<keyword evidence="2" id="KW-1185">Reference proteome</keyword>
<accession>A0ABR8D280</accession>
<dbReference type="EMBL" id="JACJSG010000010">
    <property type="protein sequence ID" value="MBD2500824.1"/>
    <property type="molecule type" value="Genomic_DNA"/>
</dbReference>
<comment type="caution">
    <text evidence="1">The sequence shown here is derived from an EMBL/GenBank/DDBJ whole genome shotgun (WGS) entry which is preliminary data.</text>
</comment>
<reference evidence="1 2" key="1">
    <citation type="journal article" date="2020" name="ISME J.">
        <title>Comparative genomics reveals insights into cyanobacterial evolution and habitat adaptation.</title>
        <authorList>
            <person name="Chen M.Y."/>
            <person name="Teng W.K."/>
            <person name="Zhao L."/>
            <person name="Hu C.X."/>
            <person name="Zhou Y.K."/>
            <person name="Han B.P."/>
            <person name="Song L.R."/>
            <person name="Shu W.S."/>
        </authorList>
    </citation>
    <scope>NUCLEOTIDE SEQUENCE [LARGE SCALE GENOMIC DNA]</scope>
    <source>
        <strain evidence="1 2">FACHB-119</strain>
    </source>
</reference>
<gene>
    <name evidence="1" type="ORF">H6G83_09395</name>
</gene>
<name>A0ABR8D280_9NOST</name>
<evidence type="ECO:0000313" key="2">
    <source>
        <dbReference type="Proteomes" id="UP000661112"/>
    </source>
</evidence>
<organism evidence="1 2">
    <name type="scientific">Anabaena azotica FACHB-119</name>
    <dbReference type="NCBI Taxonomy" id="947527"/>
    <lineage>
        <taxon>Bacteria</taxon>
        <taxon>Bacillati</taxon>
        <taxon>Cyanobacteriota</taxon>
        <taxon>Cyanophyceae</taxon>
        <taxon>Nostocales</taxon>
        <taxon>Nostocaceae</taxon>
        <taxon>Anabaena</taxon>
        <taxon>Anabaena azotica</taxon>
    </lineage>
</organism>
<proteinExistence type="predicted"/>